<dbReference type="GeneID" id="8510053"/>
<proteinExistence type="predicted"/>
<dbReference type="RefSeq" id="XP_031577458.1">
    <property type="nucleotide sequence ID" value="XM_031721050.1"/>
</dbReference>
<gene>
    <name evidence="2" type="ORF">BDBG_03004</name>
</gene>
<accession>A0A179UFW0</accession>
<evidence type="ECO:0000256" key="1">
    <source>
        <dbReference type="SAM" id="MobiDB-lite"/>
    </source>
</evidence>
<dbReference type="Proteomes" id="UP000002038">
    <property type="component" value="Unassembled WGS sequence"/>
</dbReference>
<reference evidence="3" key="1">
    <citation type="journal article" date="2015" name="PLoS Genet.">
        <title>The dynamic genome and transcriptome of the human fungal pathogen Blastomyces and close relative Emmonsia.</title>
        <authorList>
            <person name="Munoz J.F."/>
            <person name="Gauthier G.M."/>
            <person name="Desjardins C.A."/>
            <person name="Gallo J.E."/>
            <person name="Holder J."/>
            <person name="Sullivan T.D."/>
            <person name="Marty A.J."/>
            <person name="Carmen J.C."/>
            <person name="Chen Z."/>
            <person name="Ding L."/>
            <person name="Gujja S."/>
            <person name="Magrini V."/>
            <person name="Misas E."/>
            <person name="Mitreva M."/>
            <person name="Priest M."/>
            <person name="Saif S."/>
            <person name="Whiston E.A."/>
            <person name="Young S."/>
            <person name="Zeng Q."/>
            <person name="Goldman W.E."/>
            <person name="Mardis E.R."/>
            <person name="Taylor J.W."/>
            <person name="McEwen J.G."/>
            <person name="Clay O.K."/>
            <person name="Klein B.S."/>
            <person name="Cuomo C.A."/>
        </authorList>
    </citation>
    <scope>NUCLEOTIDE SEQUENCE [LARGE SCALE GENOMIC DNA]</scope>
    <source>
        <strain evidence="3">SLH14081</strain>
    </source>
</reference>
<feature type="region of interest" description="Disordered" evidence="1">
    <location>
        <begin position="190"/>
        <end position="214"/>
    </location>
</feature>
<evidence type="ECO:0000313" key="2">
    <source>
        <dbReference type="EMBL" id="OAT06864.1"/>
    </source>
</evidence>
<keyword evidence="3" id="KW-1185">Reference proteome</keyword>
<protein>
    <submittedName>
        <fullName evidence="2">Uncharacterized protein</fullName>
    </submittedName>
</protein>
<sequence length="321" mass="36146">MGGTACYCTLCSGTAETCSIGSATSEALEWRHRRVARKRKLFMETGRYPSRYGTPDGWDAEELRGEYNVNEGGWTKHEENYAYDPELVSEESLQWLWTVHCVGCIDRKGFISGPGKALDYLNPTNLDRTVLYEVMKEFSQVYAFLELDYGQLEGPETGLVLCAWGRCSWKQLLAREMEWLWEMNDILDDDGGEDSDGEADNDDNEDSGGKGSGIPDDLSLKRLYLYLYEKTTPTYAMDAEFMSLGNRRCIWRPCQQLAELQNAVSENLKRGKRNAPPPGVCQASVAPPLHSKGRSQIQPTLKRFALVYHQTLTAETDMAAA</sequence>
<dbReference type="AlphaFoldDB" id="A0A179UFW0"/>
<dbReference type="OrthoDB" id="9984533at2759"/>
<feature type="compositionally biased region" description="Acidic residues" evidence="1">
    <location>
        <begin position="190"/>
        <end position="206"/>
    </location>
</feature>
<name>A0A179UFW0_BLAGS</name>
<dbReference type="VEuPathDB" id="FungiDB:BDBG_03004"/>
<organism evidence="2 3">
    <name type="scientific">Blastomyces gilchristii (strain SLH14081)</name>
    <name type="common">Blastomyces dermatitidis</name>
    <dbReference type="NCBI Taxonomy" id="559298"/>
    <lineage>
        <taxon>Eukaryota</taxon>
        <taxon>Fungi</taxon>
        <taxon>Dikarya</taxon>
        <taxon>Ascomycota</taxon>
        <taxon>Pezizomycotina</taxon>
        <taxon>Eurotiomycetes</taxon>
        <taxon>Eurotiomycetidae</taxon>
        <taxon>Onygenales</taxon>
        <taxon>Ajellomycetaceae</taxon>
        <taxon>Blastomyces</taxon>
    </lineage>
</organism>
<dbReference type="EMBL" id="GG657451">
    <property type="protein sequence ID" value="OAT06864.1"/>
    <property type="molecule type" value="Genomic_DNA"/>
</dbReference>
<evidence type="ECO:0000313" key="3">
    <source>
        <dbReference type="Proteomes" id="UP000002038"/>
    </source>
</evidence>
<dbReference type="KEGG" id="bgh:BDBG_03004"/>